<dbReference type="GO" id="GO:0006529">
    <property type="term" value="P:asparagine biosynthetic process"/>
    <property type="evidence" value="ECO:0007669"/>
    <property type="project" value="UniProtKB-KW"/>
</dbReference>
<name>A0A918X8V8_9ACTN</name>
<dbReference type="SUPFAM" id="SSF52402">
    <property type="entry name" value="Adenine nucleotide alpha hydrolases-like"/>
    <property type="match status" value="1"/>
</dbReference>
<dbReference type="InterPro" id="IPR029055">
    <property type="entry name" value="Ntn_hydrolases_N"/>
</dbReference>
<reference evidence="6" key="1">
    <citation type="journal article" date="2014" name="Int. J. Syst. Evol. Microbiol.">
        <title>Complete genome sequence of Corynebacterium casei LMG S-19264T (=DSM 44701T), isolated from a smear-ripened cheese.</title>
        <authorList>
            <consortium name="US DOE Joint Genome Institute (JGI-PGF)"/>
            <person name="Walter F."/>
            <person name="Albersmeier A."/>
            <person name="Kalinowski J."/>
            <person name="Ruckert C."/>
        </authorList>
    </citation>
    <scope>NUCLEOTIDE SEQUENCE</scope>
    <source>
        <strain evidence="6">JCM 4637</strain>
    </source>
</reference>
<dbReference type="PANTHER" id="PTHR43284:SF1">
    <property type="entry name" value="ASPARAGINE SYNTHETASE"/>
    <property type="match status" value="1"/>
</dbReference>
<evidence type="ECO:0000256" key="4">
    <source>
        <dbReference type="ARBA" id="ARBA00048741"/>
    </source>
</evidence>
<evidence type="ECO:0000313" key="6">
    <source>
        <dbReference type="EMBL" id="GHD18768.1"/>
    </source>
</evidence>
<dbReference type="AlphaFoldDB" id="A0A918X8V8"/>
<protein>
    <recommendedName>
        <fullName evidence="2">asparagine synthase (glutamine-hydrolyzing)</fullName>
        <ecNumber evidence="2">6.3.5.4</ecNumber>
    </recommendedName>
</protein>
<reference evidence="6" key="2">
    <citation type="submission" date="2020-09" db="EMBL/GenBank/DDBJ databases">
        <authorList>
            <person name="Sun Q."/>
            <person name="Ohkuma M."/>
        </authorList>
    </citation>
    <scope>NUCLEOTIDE SEQUENCE</scope>
    <source>
        <strain evidence="6">JCM 4637</strain>
    </source>
</reference>
<dbReference type="InterPro" id="IPR014729">
    <property type="entry name" value="Rossmann-like_a/b/a_fold"/>
</dbReference>
<proteinExistence type="predicted"/>
<keyword evidence="3" id="KW-0061">Asparagine biosynthesis</keyword>
<evidence type="ECO:0000256" key="1">
    <source>
        <dbReference type="ARBA" id="ARBA00005187"/>
    </source>
</evidence>
<comment type="pathway">
    <text evidence="1">Amino-acid biosynthesis; L-asparagine biosynthesis; L-asparagine from L-aspartate (L-Gln route): step 1/1.</text>
</comment>
<dbReference type="Pfam" id="PF00733">
    <property type="entry name" value="Asn_synthase"/>
    <property type="match status" value="1"/>
</dbReference>
<dbReference type="Proteomes" id="UP000638353">
    <property type="component" value="Unassembled WGS sequence"/>
</dbReference>
<accession>A0A918X8V8</accession>
<dbReference type="EMBL" id="BMVC01000031">
    <property type="protein sequence ID" value="GHD18768.1"/>
    <property type="molecule type" value="Genomic_DNA"/>
</dbReference>
<feature type="domain" description="Asparagine synthetase" evidence="5">
    <location>
        <begin position="191"/>
        <end position="572"/>
    </location>
</feature>
<dbReference type="InterPro" id="IPR051786">
    <property type="entry name" value="ASN_synthetase/amidase"/>
</dbReference>
<dbReference type="Gene3D" id="3.40.50.620">
    <property type="entry name" value="HUPs"/>
    <property type="match status" value="1"/>
</dbReference>
<organism evidence="6 7">
    <name type="scientific">Streptomyces finlayi</name>
    <dbReference type="NCBI Taxonomy" id="67296"/>
    <lineage>
        <taxon>Bacteria</taxon>
        <taxon>Bacillati</taxon>
        <taxon>Actinomycetota</taxon>
        <taxon>Actinomycetes</taxon>
        <taxon>Kitasatosporales</taxon>
        <taxon>Streptomycetaceae</taxon>
        <taxon>Streptomyces</taxon>
    </lineage>
</organism>
<dbReference type="Gene3D" id="3.60.20.10">
    <property type="entry name" value="Glutamine Phosphoribosylpyrophosphate, subunit 1, domain 1"/>
    <property type="match status" value="1"/>
</dbReference>
<dbReference type="GO" id="GO:0004066">
    <property type="term" value="F:asparagine synthase (glutamine-hydrolyzing) activity"/>
    <property type="evidence" value="ECO:0007669"/>
    <property type="project" value="UniProtKB-EC"/>
</dbReference>
<evidence type="ECO:0000313" key="7">
    <source>
        <dbReference type="Proteomes" id="UP000638353"/>
    </source>
</evidence>
<gene>
    <name evidence="6" type="primary">asnB</name>
    <name evidence="6" type="ORF">GCM10010334_81890</name>
</gene>
<sequence>MSKMWVAGGAGLPEAAGGIALGGSVRAWSAGCAVRSQHQGPVSVSVVGDCRVSVAELYGAGLDAVRRGRWAELTRWGGSYWVVARHGERTFVAGDLAGVRGLFVAQAPGGLVWGSRAAMVAATVGSPGPDLGLLAAQIVAGTEHWPERSVYGGVRQVPGGHGLLIEGDQFTTVDLTDLGEPVTLEGGAEHVGAALRSAVEGYVVPYEVVGADLSGGLDSSTAVLLAAQRRRVCAVTYGGELASVEDTEFAARVAAHAGIAQHLHRGGPDTWHFSGPPPAATDGPTLSAAITGLDAAYLHPAAGLGVHLTGHGGDVVLESSTAAFVDLLQQGRTREAKAQVTAWARLRDTAPRPLWRQVKTAAAQGRGQALEDAASLIERPPAQAQEEALVWSWCRPGPAARWLTPGGRTEVARLLRESAQQVPKVRAGRWDDWQTLRLNGASARQEITLYETLRINPVFPYLDNDVVRACYAIPAHERRRTGQYKPLLGAALPELPSWLFGRRSKGSFGPILLAGLRANRQALHQLVAASPFVRDGLVDAAAVADDLNRAVAGDAGAPRAALQLLLTTCLWLDHLPHHPAPAPVTTGRPTC</sequence>
<dbReference type="PANTHER" id="PTHR43284">
    <property type="entry name" value="ASPARAGINE SYNTHETASE (GLUTAMINE-HYDROLYZING)"/>
    <property type="match status" value="1"/>
</dbReference>
<dbReference type="InterPro" id="IPR001962">
    <property type="entry name" value="Asn_synthase"/>
</dbReference>
<evidence type="ECO:0000259" key="5">
    <source>
        <dbReference type="Pfam" id="PF00733"/>
    </source>
</evidence>
<comment type="catalytic activity">
    <reaction evidence="4">
        <text>L-aspartate + L-glutamine + ATP + H2O = L-asparagine + L-glutamate + AMP + diphosphate + H(+)</text>
        <dbReference type="Rhea" id="RHEA:12228"/>
        <dbReference type="ChEBI" id="CHEBI:15377"/>
        <dbReference type="ChEBI" id="CHEBI:15378"/>
        <dbReference type="ChEBI" id="CHEBI:29985"/>
        <dbReference type="ChEBI" id="CHEBI:29991"/>
        <dbReference type="ChEBI" id="CHEBI:30616"/>
        <dbReference type="ChEBI" id="CHEBI:33019"/>
        <dbReference type="ChEBI" id="CHEBI:58048"/>
        <dbReference type="ChEBI" id="CHEBI:58359"/>
        <dbReference type="ChEBI" id="CHEBI:456215"/>
        <dbReference type="EC" id="6.3.5.4"/>
    </reaction>
</comment>
<evidence type="ECO:0000256" key="2">
    <source>
        <dbReference type="ARBA" id="ARBA00012737"/>
    </source>
</evidence>
<dbReference type="EC" id="6.3.5.4" evidence="2"/>
<comment type="caution">
    <text evidence="6">The sequence shown here is derived from an EMBL/GenBank/DDBJ whole genome shotgun (WGS) entry which is preliminary data.</text>
</comment>
<evidence type="ECO:0000256" key="3">
    <source>
        <dbReference type="ARBA" id="ARBA00022888"/>
    </source>
</evidence>
<dbReference type="SUPFAM" id="SSF56235">
    <property type="entry name" value="N-terminal nucleophile aminohydrolases (Ntn hydrolases)"/>
    <property type="match status" value="1"/>
</dbReference>
<keyword evidence="3" id="KW-0028">Amino-acid biosynthesis</keyword>